<dbReference type="SUPFAM" id="SSF54523">
    <property type="entry name" value="Pili subunits"/>
    <property type="match status" value="1"/>
</dbReference>
<evidence type="ECO:0000313" key="12">
    <source>
        <dbReference type="EMBL" id="GAL23182.1"/>
    </source>
</evidence>
<keyword evidence="9 10" id="KW-0472">Membrane</keyword>
<evidence type="ECO:0000256" key="1">
    <source>
        <dbReference type="ARBA" id="ARBA00004377"/>
    </source>
</evidence>
<dbReference type="NCBIfam" id="TIGR01710">
    <property type="entry name" value="typeII_sec_gspG"/>
    <property type="match status" value="1"/>
</dbReference>
<dbReference type="InterPro" id="IPR013545">
    <property type="entry name" value="T2SS_protein-GspG_C"/>
</dbReference>
<comment type="similarity">
    <text evidence="2">Belongs to the GSP G family.</text>
</comment>
<keyword evidence="4" id="KW-1003">Cell membrane</keyword>
<protein>
    <recommendedName>
        <fullName evidence="3">Type II secretion system core protein G</fullName>
    </recommendedName>
</protein>
<evidence type="ECO:0000256" key="2">
    <source>
        <dbReference type="ARBA" id="ARBA00009984"/>
    </source>
</evidence>
<keyword evidence="8 10" id="KW-1133">Transmembrane helix</keyword>
<dbReference type="PANTHER" id="PTHR30093">
    <property type="entry name" value="GENERAL SECRETION PATHWAY PROTEIN G"/>
    <property type="match status" value="1"/>
</dbReference>
<evidence type="ECO:0000256" key="8">
    <source>
        <dbReference type="ARBA" id="ARBA00022989"/>
    </source>
</evidence>
<dbReference type="InterPro" id="IPR010054">
    <property type="entry name" value="Type2_sec_GspG"/>
</dbReference>
<comment type="subcellular location">
    <subcellularLocation>
        <location evidence="1">Cell inner membrane</location>
        <topology evidence="1">Single-pass membrane protein</topology>
    </subcellularLocation>
</comment>
<organism evidence="12 13">
    <name type="scientific">Vibrio maritimus</name>
    <dbReference type="NCBI Taxonomy" id="990268"/>
    <lineage>
        <taxon>Bacteria</taxon>
        <taxon>Pseudomonadati</taxon>
        <taxon>Pseudomonadota</taxon>
        <taxon>Gammaproteobacteria</taxon>
        <taxon>Vibrionales</taxon>
        <taxon>Vibrionaceae</taxon>
        <taxon>Vibrio</taxon>
    </lineage>
</organism>
<keyword evidence="5" id="KW-0488">Methylation</keyword>
<dbReference type="Pfam" id="PF07963">
    <property type="entry name" value="N_methyl"/>
    <property type="match status" value="1"/>
</dbReference>
<reference evidence="12 13" key="1">
    <citation type="submission" date="2014-09" db="EMBL/GenBank/DDBJ databases">
        <title>Vibrio maritimus JCM 19235. (C45) whole genome shotgun sequence.</title>
        <authorList>
            <person name="Sawabe T."/>
            <person name="Meirelles P."/>
            <person name="Nakanishi M."/>
            <person name="Sayaka M."/>
            <person name="Hattori M."/>
            <person name="Ohkuma M."/>
        </authorList>
    </citation>
    <scope>NUCLEOTIDE SEQUENCE [LARGE SCALE GENOMIC DNA]</scope>
    <source>
        <strain evidence="13">JCM19235</strain>
    </source>
</reference>
<dbReference type="Pfam" id="PF08334">
    <property type="entry name" value="T2SSG"/>
    <property type="match status" value="1"/>
</dbReference>
<proteinExistence type="inferred from homology"/>
<name>A0A090SV17_9VIBR</name>
<accession>A0A090SV17</accession>
<dbReference type="GO" id="GO:0015627">
    <property type="term" value="C:type II protein secretion system complex"/>
    <property type="evidence" value="ECO:0007669"/>
    <property type="project" value="InterPro"/>
</dbReference>
<dbReference type="AlphaFoldDB" id="A0A090SV17"/>
<dbReference type="PANTHER" id="PTHR30093:SF44">
    <property type="entry name" value="TYPE II SECRETION SYSTEM CORE PROTEIN G"/>
    <property type="match status" value="1"/>
</dbReference>
<evidence type="ECO:0000256" key="9">
    <source>
        <dbReference type="ARBA" id="ARBA00023136"/>
    </source>
</evidence>
<comment type="caution">
    <text evidence="12">The sequence shown here is derived from an EMBL/GenBank/DDBJ whole genome shotgun (WGS) entry which is preliminary data.</text>
</comment>
<evidence type="ECO:0000256" key="6">
    <source>
        <dbReference type="ARBA" id="ARBA00022519"/>
    </source>
</evidence>
<keyword evidence="13" id="KW-1185">Reference proteome</keyword>
<evidence type="ECO:0000256" key="3">
    <source>
        <dbReference type="ARBA" id="ARBA00020042"/>
    </source>
</evidence>
<evidence type="ECO:0000256" key="4">
    <source>
        <dbReference type="ARBA" id="ARBA00022475"/>
    </source>
</evidence>
<dbReference type="InterPro" id="IPR000983">
    <property type="entry name" value="Bac_GSPG_pilin"/>
</dbReference>
<sequence length="181" mass="20234">MELEMKKRMKKQSGFTLLEVMVVVVILGILASFVVPNLLGNKEKADQQKAVTDIVALENALDMYKLDNSVYPTTDQGLEALVTKPSNPEPRNYRDGGYIRRLPADPWGNEYQYLSQVTKARSISLRWVLTVKRAVKVLQLTSATGTFKTSSNFVLRGICPSLIQSEPSCYFASAIKVVLPY</sequence>
<dbReference type="Proteomes" id="UP000029228">
    <property type="component" value="Unassembled WGS sequence"/>
</dbReference>
<dbReference type="STRING" id="990268.JCM19235_7077"/>
<gene>
    <name evidence="12" type="ORF">JCM19235_7077</name>
</gene>
<dbReference type="NCBIfam" id="TIGR02532">
    <property type="entry name" value="IV_pilin_GFxxxE"/>
    <property type="match status" value="1"/>
</dbReference>
<dbReference type="GO" id="GO:0005886">
    <property type="term" value="C:plasma membrane"/>
    <property type="evidence" value="ECO:0007669"/>
    <property type="project" value="UniProtKB-SubCell"/>
</dbReference>
<dbReference type="PRINTS" id="PR00813">
    <property type="entry name" value="BCTERIALGSPG"/>
</dbReference>
<feature type="transmembrane region" description="Helical" evidence="10">
    <location>
        <begin position="20"/>
        <end position="39"/>
    </location>
</feature>
<dbReference type="PROSITE" id="PS00409">
    <property type="entry name" value="PROKAR_NTER_METHYL"/>
    <property type="match status" value="1"/>
</dbReference>
<dbReference type="InterPro" id="IPR045584">
    <property type="entry name" value="Pilin-like"/>
</dbReference>
<keyword evidence="7 10" id="KW-0812">Transmembrane</keyword>
<evidence type="ECO:0000256" key="5">
    <source>
        <dbReference type="ARBA" id="ARBA00022481"/>
    </source>
</evidence>
<dbReference type="InterPro" id="IPR012902">
    <property type="entry name" value="N_methyl_site"/>
</dbReference>
<dbReference type="EMBL" id="BBMR01000019">
    <property type="protein sequence ID" value="GAL23182.1"/>
    <property type="molecule type" value="Genomic_DNA"/>
</dbReference>
<dbReference type="Gene3D" id="3.30.700.10">
    <property type="entry name" value="Glycoprotein, Type 4 Pilin"/>
    <property type="match status" value="1"/>
</dbReference>
<feature type="domain" description="Type II secretion system protein GspG C-terminal" evidence="11">
    <location>
        <begin position="37"/>
        <end position="118"/>
    </location>
</feature>
<evidence type="ECO:0000256" key="7">
    <source>
        <dbReference type="ARBA" id="ARBA00022692"/>
    </source>
</evidence>
<evidence type="ECO:0000313" key="13">
    <source>
        <dbReference type="Proteomes" id="UP000029228"/>
    </source>
</evidence>
<keyword evidence="6" id="KW-0997">Cell inner membrane</keyword>
<evidence type="ECO:0000256" key="10">
    <source>
        <dbReference type="SAM" id="Phobius"/>
    </source>
</evidence>
<dbReference type="GO" id="GO:0015628">
    <property type="term" value="P:protein secretion by the type II secretion system"/>
    <property type="evidence" value="ECO:0007669"/>
    <property type="project" value="InterPro"/>
</dbReference>
<evidence type="ECO:0000259" key="11">
    <source>
        <dbReference type="Pfam" id="PF08334"/>
    </source>
</evidence>